<dbReference type="RefSeq" id="WP_009577320.1">
    <property type="nucleotide sequence ID" value="NZ_AEIG01000146.1"/>
</dbReference>
<dbReference type="OrthoDB" id="9807606at2"/>
<keyword evidence="2" id="KW-1185">Reference proteome</keyword>
<reference evidence="1 2" key="1">
    <citation type="journal article" date="2011" name="J. Bacteriol.">
        <title>Genome sequence of strain IMCC3088, a proteorhodopsin-containing marine bacterium belonging to the OM60/NOR5 clade.</title>
        <authorList>
            <person name="Jang Y."/>
            <person name="Oh H.M."/>
            <person name="Kang I."/>
            <person name="Lee K."/>
            <person name="Yang S.J."/>
            <person name="Cho J.C."/>
        </authorList>
    </citation>
    <scope>NUCLEOTIDE SEQUENCE [LARGE SCALE GENOMIC DNA]</scope>
    <source>
        <strain evidence="1 2">IMCC3088</strain>
    </source>
</reference>
<organism evidence="1 2">
    <name type="scientific">Aequoribacter fuscus</name>
    <dbReference type="NCBI Taxonomy" id="2518989"/>
    <lineage>
        <taxon>Bacteria</taxon>
        <taxon>Pseudomonadati</taxon>
        <taxon>Pseudomonadota</taxon>
        <taxon>Gammaproteobacteria</taxon>
        <taxon>Cellvibrionales</taxon>
        <taxon>Halieaceae</taxon>
        <taxon>Aequoribacter</taxon>
    </lineage>
</organism>
<protein>
    <submittedName>
        <fullName evidence="1">Uncharacterized protein</fullName>
    </submittedName>
</protein>
<gene>
    <name evidence="1" type="ORF">IMCC3088_650</name>
</gene>
<dbReference type="Proteomes" id="UP000005615">
    <property type="component" value="Unassembled WGS sequence"/>
</dbReference>
<dbReference type="SUPFAM" id="SSF52096">
    <property type="entry name" value="ClpP/crotonase"/>
    <property type="match status" value="1"/>
</dbReference>
<name>F3L613_9GAMM</name>
<dbReference type="STRING" id="2518989.IMCC3088_650"/>
<proteinExistence type="predicted"/>
<dbReference type="Gene3D" id="3.30.300.220">
    <property type="match status" value="1"/>
</dbReference>
<sequence>MPTVLYERRGRIAYVTLNRPKDMNAINEEMHKLLWEVWQEFAAEEMATRILPNEQWRCARPRRPFLTLSAAKLAYEAFTGYSGAANPPVVELLKNFADKTDKGRAGRNKTEL</sequence>
<dbReference type="AlphaFoldDB" id="F3L613"/>
<accession>F3L613</accession>
<evidence type="ECO:0000313" key="2">
    <source>
        <dbReference type="Proteomes" id="UP000005615"/>
    </source>
</evidence>
<dbReference type="InterPro" id="IPR029045">
    <property type="entry name" value="ClpP/crotonase-like_dom_sf"/>
</dbReference>
<dbReference type="EMBL" id="AEIG01000146">
    <property type="protein sequence ID" value="EGG28237.1"/>
    <property type="molecule type" value="Genomic_DNA"/>
</dbReference>
<evidence type="ECO:0000313" key="1">
    <source>
        <dbReference type="EMBL" id="EGG28237.1"/>
    </source>
</evidence>
<comment type="caution">
    <text evidence="1">The sequence shown here is derived from an EMBL/GenBank/DDBJ whole genome shotgun (WGS) entry which is preliminary data.</text>
</comment>